<evidence type="ECO:0000259" key="2">
    <source>
        <dbReference type="Pfam" id="PF09832"/>
    </source>
</evidence>
<feature type="signal peptide" evidence="1">
    <location>
        <begin position="1"/>
        <end position="30"/>
    </location>
</feature>
<feature type="domain" description="DUF2059" evidence="2">
    <location>
        <begin position="97"/>
        <end position="150"/>
    </location>
</feature>
<name>A0A087LXH4_9HYPH</name>
<comment type="caution">
    <text evidence="3">The sequence shown here is derived from an EMBL/GenBank/DDBJ whole genome shotgun (WGS) entry which is preliminary data.</text>
</comment>
<evidence type="ECO:0000256" key="1">
    <source>
        <dbReference type="SAM" id="SignalP"/>
    </source>
</evidence>
<organism evidence="3 4">
    <name type="scientific">Devosia riboflavina</name>
    <dbReference type="NCBI Taxonomy" id="46914"/>
    <lineage>
        <taxon>Bacteria</taxon>
        <taxon>Pseudomonadati</taxon>
        <taxon>Pseudomonadota</taxon>
        <taxon>Alphaproteobacteria</taxon>
        <taxon>Hyphomicrobiales</taxon>
        <taxon>Devosiaceae</taxon>
        <taxon>Devosia</taxon>
    </lineage>
</organism>
<keyword evidence="4" id="KW-1185">Reference proteome</keyword>
<gene>
    <name evidence="3" type="ORF">JP75_21345</name>
</gene>
<protein>
    <recommendedName>
        <fullName evidence="2">DUF2059 domain-containing protein</fullName>
    </recommendedName>
</protein>
<sequence length="171" mass="19326">MNRDFMRGAKAIFATVVTASMIGLAAPAFAQEVAPEQLALARKYVDLTDRSAIYEVTIVETGVQTMQQIVTQNPEIVEQTNAAITKVIEEYRGRKGELLDQFARVYALRFTMEELQDIVTFYESPTGQKLAQANAEVNTDLQRVMQVFTNNLQREFFAKVRAELRAQNVEI</sequence>
<feature type="chain" id="PRO_5001825813" description="DUF2059 domain-containing protein" evidence="1">
    <location>
        <begin position="31"/>
        <end position="171"/>
    </location>
</feature>
<dbReference type="Proteomes" id="UP000028981">
    <property type="component" value="Unassembled WGS sequence"/>
</dbReference>
<evidence type="ECO:0000313" key="4">
    <source>
        <dbReference type="Proteomes" id="UP000028981"/>
    </source>
</evidence>
<proteinExistence type="predicted"/>
<dbReference type="InterPro" id="IPR018637">
    <property type="entry name" value="DUF2059"/>
</dbReference>
<dbReference type="Pfam" id="PF09832">
    <property type="entry name" value="DUF2059"/>
    <property type="match status" value="1"/>
</dbReference>
<reference evidence="3 4" key="1">
    <citation type="submission" date="2014-08" db="EMBL/GenBank/DDBJ databases">
        <authorList>
            <person name="Hassan Y.I."/>
            <person name="Lepp D."/>
            <person name="Zhou T."/>
        </authorList>
    </citation>
    <scope>NUCLEOTIDE SEQUENCE [LARGE SCALE GENOMIC DNA]</scope>
    <source>
        <strain evidence="3 4">IFO13584</strain>
    </source>
</reference>
<keyword evidence="1" id="KW-0732">Signal</keyword>
<dbReference type="STRING" id="46914.JP75_21345"/>
<dbReference type="EMBL" id="JQGC01000027">
    <property type="protein sequence ID" value="KFL29327.1"/>
    <property type="molecule type" value="Genomic_DNA"/>
</dbReference>
<accession>A0A087LXH4</accession>
<evidence type="ECO:0000313" key="3">
    <source>
        <dbReference type="EMBL" id="KFL29327.1"/>
    </source>
</evidence>
<dbReference type="OrthoDB" id="5327699at2"/>
<dbReference type="AlphaFoldDB" id="A0A087LXH4"/>
<dbReference type="RefSeq" id="WP_035086572.1">
    <property type="nucleotide sequence ID" value="NZ_JQGC01000027.1"/>
</dbReference>